<evidence type="ECO:0000256" key="5">
    <source>
        <dbReference type="ARBA" id="ARBA00023320"/>
    </source>
</evidence>
<dbReference type="GO" id="GO:0005576">
    <property type="term" value="C:extracellular region"/>
    <property type="evidence" value="ECO:0007669"/>
    <property type="project" value="UniProtKB-SubCell"/>
</dbReference>
<name>A0AAV2L286_KNICA</name>
<dbReference type="PROSITE" id="PS00861">
    <property type="entry name" value="GALANIN"/>
    <property type="match status" value="1"/>
</dbReference>
<keyword evidence="8" id="KW-1185">Reference proteome</keyword>
<gene>
    <name evidence="7" type="ORF">KC01_LOCUS24004</name>
</gene>
<evidence type="ECO:0000313" key="7">
    <source>
        <dbReference type="EMBL" id="CAL1595150.1"/>
    </source>
</evidence>
<dbReference type="EMBL" id="OZ035842">
    <property type="protein sequence ID" value="CAL1595150.1"/>
    <property type="molecule type" value="Genomic_DNA"/>
</dbReference>
<evidence type="ECO:0000256" key="1">
    <source>
        <dbReference type="ARBA" id="ARBA00004613"/>
    </source>
</evidence>
<dbReference type="Pfam" id="PF01296">
    <property type="entry name" value="Galanin"/>
    <property type="match status" value="1"/>
</dbReference>
<proteinExistence type="inferred from homology"/>
<dbReference type="InterPro" id="IPR008174">
    <property type="entry name" value="Galanin"/>
</dbReference>
<evidence type="ECO:0000256" key="4">
    <source>
        <dbReference type="ARBA" id="ARBA00022702"/>
    </source>
</evidence>
<evidence type="ECO:0000259" key="6">
    <source>
        <dbReference type="PROSITE" id="PS00861"/>
    </source>
</evidence>
<keyword evidence="5" id="KW-0527">Neuropeptide</keyword>
<dbReference type="GO" id="GO:0005179">
    <property type="term" value="F:hormone activity"/>
    <property type="evidence" value="ECO:0007669"/>
    <property type="project" value="UniProtKB-KW"/>
</dbReference>
<protein>
    <recommendedName>
        <fullName evidence="6">Galanin domain-containing protein</fullName>
    </recommendedName>
</protein>
<dbReference type="AlphaFoldDB" id="A0AAV2L286"/>
<comment type="subcellular location">
    <subcellularLocation>
        <location evidence="1">Secreted</location>
    </subcellularLocation>
</comment>
<organism evidence="7 8">
    <name type="scientific">Knipowitschia caucasica</name>
    <name type="common">Caucasian dwarf goby</name>
    <name type="synonym">Pomatoschistus caucasicus</name>
    <dbReference type="NCBI Taxonomy" id="637954"/>
    <lineage>
        <taxon>Eukaryota</taxon>
        <taxon>Metazoa</taxon>
        <taxon>Chordata</taxon>
        <taxon>Craniata</taxon>
        <taxon>Vertebrata</taxon>
        <taxon>Euteleostomi</taxon>
        <taxon>Actinopterygii</taxon>
        <taxon>Neopterygii</taxon>
        <taxon>Teleostei</taxon>
        <taxon>Neoteleostei</taxon>
        <taxon>Acanthomorphata</taxon>
        <taxon>Gobiaria</taxon>
        <taxon>Gobiiformes</taxon>
        <taxon>Gobioidei</taxon>
        <taxon>Gobiidae</taxon>
        <taxon>Gobiinae</taxon>
        <taxon>Knipowitschia</taxon>
    </lineage>
</organism>
<dbReference type="GO" id="GO:0007218">
    <property type="term" value="P:neuropeptide signaling pathway"/>
    <property type="evidence" value="ECO:0007669"/>
    <property type="project" value="UniProtKB-KW"/>
</dbReference>
<sequence length="170" mass="18560">MELRKTSCCCPCCESGLHQCCVYSCLLLLCPESEAKEKRGWTLNSAGYLLGPQMGALDSLSSSVTSEELANPYSNSEANIRCAASCKCIGCRNHHADLVDKTSNTNVGGPPSVITPAMVEGVVVSLLARAEEAEREQRCEAWAQHMILNEFGRCFTEIGRAMFKQHKQPN</sequence>
<evidence type="ECO:0000256" key="3">
    <source>
        <dbReference type="ARBA" id="ARBA00022525"/>
    </source>
</evidence>
<evidence type="ECO:0000313" key="8">
    <source>
        <dbReference type="Proteomes" id="UP001497482"/>
    </source>
</evidence>
<comment type="similarity">
    <text evidence="2">Belongs to the galanin family.</text>
</comment>
<evidence type="ECO:0000256" key="2">
    <source>
        <dbReference type="ARBA" id="ARBA00006871"/>
    </source>
</evidence>
<keyword evidence="4" id="KW-0372">Hormone</keyword>
<keyword evidence="3" id="KW-0964">Secreted</keyword>
<feature type="domain" description="Galanin" evidence="6">
    <location>
        <begin position="40"/>
        <end position="52"/>
    </location>
</feature>
<accession>A0AAV2L286</accession>
<reference evidence="7 8" key="1">
    <citation type="submission" date="2024-04" db="EMBL/GenBank/DDBJ databases">
        <authorList>
            <person name="Waldvogel A.-M."/>
            <person name="Schoenle A."/>
        </authorList>
    </citation>
    <scope>NUCLEOTIDE SEQUENCE [LARGE SCALE GENOMIC DNA]</scope>
</reference>
<dbReference type="Proteomes" id="UP001497482">
    <property type="component" value="Chromosome 20"/>
</dbReference>